<dbReference type="InterPro" id="IPR029058">
    <property type="entry name" value="AB_hydrolase_fold"/>
</dbReference>
<proteinExistence type="predicted"/>
<dbReference type="PANTHER" id="PTHR43194:SF5">
    <property type="entry name" value="PIMELOYL-[ACYL-CARRIER PROTEIN] METHYL ESTER ESTERASE"/>
    <property type="match status" value="1"/>
</dbReference>
<dbReference type="PANTHER" id="PTHR43194">
    <property type="entry name" value="HYDROLASE ALPHA/BETA FOLD FAMILY"/>
    <property type="match status" value="1"/>
</dbReference>
<feature type="domain" description="AB hydrolase-1" evidence="1">
    <location>
        <begin position="24"/>
        <end position="256"/>
    </location>
</feature>
<dbReference type="InterPro" id="IPR050228">
    <property type="entry name" value="Carboxylesterase_BioH"/>
</dbReference>
<name>A0A117UUC3_9SPHN</name>
<dbReference type="SUPFAM" id="SSF53474">
    <property type="entry name" value="alpha/beta-Hydrolases"/>
    <property type="match status" value="1"/>
</dbReference>
<dbReference type="EMBL" id="LLZS01000007">
    <property type="protein sequence ID" value="KUR71016.1"/>
    <property type="molecule type" value="Genomic_DNA"/>
</dbReference>
<evidence type="ECO:0000313" key="3">
    <source>
        <dbReference type="Proteomes" id="UP000058012"/>
    </source>
</evidence>
<evidence type="ECO:0000259" key="1">
    <source>
        <dbReference type="Pfam" id="PF12697"/>
    </source>
</evidence>
<sequence length="267" mass="27442">MARFDCGDGRSVYYEHHRGAGVPVVLIHGWAMSGRVWAGTVETLKAAGHAVIVVDHRGCGQSDRDFDDVSIAAIAGDVAGIVRHCTSKPVVLNGWSLGGAVVVEAAGLLGSACAGVVLTCGAAPRFIRSDDFPYGGEPGSLEATKEALGGDRAAFFRGLAGGVCAKPVSDAMVDWMWAAFIDSGPGVIESLMDLGNVDQRAVLKALPVPLLSIVGGADAILDPGVGKAAAEMAPHGTLALIEGCGHAPFIEDAEAYHSALRNFLAKL</sequence>
<dbReference type="OrthoDB" id="9779853at2"/>
<organism evidence="2 3">
    <name type="scientific">Novosphingobium fuchskuhlense</name>
    <dbReference type="NCBI Taxonomy" id="1117702"/>
    <lineage>
        <taxon>Bacteria</taxon>
        <taxon>Pseudomonadati</taxon>
        <taxon>Pseudomonadota</taxon>
        <taxon>Alphaproteobacteria</taxon>
        <taxon>Sphingomonadales</taxon>
        <taxon>Sphingomonadaceae</taxon>
        <taxon>Novosphingobium</taxon>
    </lineage>
</organism>
<accession>A0A117UUC3</accession>
<gene>
    <name evidence="2" type="ORF">AQZ52_09925</name>
</gene>
<keyword evidence="3" id="KW-1185">Reference proteome</keyword>
<protein>
    <recommendedName>
        <fullName evidence="1">AB hydrolase-1 domain-containing protein</fullName>
    </recommendedName>
</protein>
<reference evidence="2 3" key="1">
    <citation type="submission" date="2015-10" db="EMBL/GenBank/DDBJ databases">
        <title>Draft genome sequence of Novosphingobium fuchskuhlense DSM 25065 isolated from a surface water sample of the southwest basin of Lake Grosse Fuchskuhle.</title>
        <authorList>
            <person name="Ruckert C."/>
            <person name="Winkler A."/>
            <person name="Glaeser J."/>
            <person name="Grossart H.-P."/>
            <person name="Kalinowski J."/>
            <person name="Glaeser S."/>
        </authorList>
    </citation>
    <scope>NUCLEOTIDE SEQUENCE [LARGE SCALE GENOMIC DNA]</scope>
    <source>
        <strain evidence="2 3">FNE08-7</strain>
    </source>
</reference>
<dbReference type="Gene3D" id="3.40.50.1820">
    <property type="entry name" value="alpha/beta hydrolase"/>
    <property type="match status" value="1"/>
</dbReference>
<comment type="caution">
    <text evidence="2">The sequence shown here is derived from an EMBL/GenBank/DDBJ whole genome shotgun (WGS) entry which is preliminary data.</text>
</comment>
<dbReference type="InterPro" id="IPR000073">
    <property type="entry name" value="AB_hydrolase_1"/>
</dbReference>
<evidence type="ECO:0000313" key="2">
    <source>
        <dbReference type="EMBL" id="KUR71016.1"/>
    </source>
</evidence>
<dbReference type="Pfam" id="PF12697">
    <property type="entry name" value="Abhydrolase_6"/>
    <property type="match status" value="1"/>
</dbReference>
<dbReference type="STRING" id="1117702.AQZ52_09925"/>
<dbReference type="AlphaFoldDB" id="A0A117UUC3"/>
<dbReference type="Proteomes" id="UP000058012">
    <property type="component" value="Unassembled WGS sequence"/>
</dbReference>
<dbReference type="RefSeq" id="WP_067909913.1">
    <property type="nucleotide sequence ID" value="NZ_KQ954245.1"/>
</dbReference>